<dbReference type="Proteomes" id="UP000504631">
    <property type="component" value="Unplaced"/>
</dbReference>
<evidence type="ECO:0000259" key="6">
    <source>
        <dbReference type="PROSITE" id="PS50089"/>
    </source>
</evidence>
<sequence length="103" mass="12001">MPHAGFVTILIGVTVATVLYFMFGTNKPRTAQQYYEHAYDYHSERPNRLFDSEECSICLLPLINKATYILPCKHQFHKNCIDEWRHQAQGHRALCPLCRSPFT</sequence>
<organism evidence="7 8">
    <name type="scientific">Bombus vosnesenskii</name>
    <dbReference type="NCBI Taxonomy" id="207650"/>
    <lineage>
        <taxon>Eukaryota</taxon>
        <taxon>Metazoa</taxon>
        <taxon>Ecdysozoa</taxon>
        <taxon>Arthropoda</taxon>
        <taxon>Hexapoda</taxon>
        <taxon>Insecta</taxon>
        <taxon>Pterygota</taxon>
        <taxon>Neoptera</taxon>
        <taxon>Endopterygota</taxon>
        <taxon>Hymenoptera</taxon>
        <taxon>Apocrita</taxon>
        <taxon>Aculeata</taxon>
        <taxon>Apoidea</taxon>
        <taxon>Anthophila</taxon>
        <taxon>Apidae</taxon>
        <taxon>Bombus</taxon>
        <taxon>Pyrobombus</taxon>
    </lineage>
</organism>
<dbReference type="SUPFAM" id="SSF57850">
    <property type="entry name" value="RING/U-box"/>
    <property type="match status" value="1"/>
</dbReference>
<keyword evidence="7" id="KW-1185">Reference proteome</keyword>
<dbReference type="GO" id="GO:0061630">
    <property type="term" value="F:ubiquitin protein ligase activity"/>
    <property type="evidence" value="ECO:0007669"/>
    <property type="project" value="TreeGrafter"/>
</dbReference>
<feature type="domain" description="RING-type" evidence="6">
    <location>
        <begin position="55"/>
        <end position="99"/>
    </location>
</feature>
<proteinExistence type="predicted"/>
<dbReference type="KEGG" id="bvk:117230662"/>
<evidence type="ECO:0000256" key="1">
    <source>
        <dbReference type="ARBA" id="ARBA00022723"/>
    </source>
</evidence>
<dbReference type="Gene3D" id="3.30.40.10">
    <property type="entry name" value="Zinc/RING finger domain, C3HC4 (zinc finger)"/>
    <property type="match status" value="1"/>
</dbReference>
<name>A0A6J3JTS7_9HYME</name>
<reference evidence="8" key="1">
    <citation type="submission" date="2025-08" db="UniProtKB">
        <authorList>
            <consortium name="RefSeq"/>
        </authorList>
    </citation>
    <scope>IDENTIFICATION</scope>
    <source>
        <tissue evidence="8">Muscle</tissue>
    </source>
</reference>
<dbReference type="SMART" id="SM00184">
    <property type="entry name" value="RING"/>
    <property type="match status" value="1"/>
</dbReference>
<dbReference type="PROSITE" id="PS50089">
    <property type="entry name" value="ZF_RING_2"/>
    <property type="match status" value="1"/>
</dbReference>
<evidence type="ECO:0000256" key="4">
    <source>
        <dbReference type="PROSITE-ProRule" id="PRU00175"/>
    </source>
</evidence>
<keyword evidence="1" id="KW-0479">Metal-binding</keyword>
<keyword evidence="3" id="KW-0862">Zinc</keyword>
<dbReference type="AlphaFoldDB" id="A0A6J3JTS7"/>
<dbReference type="InterPro" id="IPR013083">
    <property type="entry name" value="Znf_RING/FYVE/PHD"/>
</dbReference>
<dbReference type="PANTHER" id="PTHR45969:SF69">
    <property type="entry name" value="FINGER DOMAIN PROTEIN, PUTATIVE (AFU_ORTHOLOGUE AFUA_3G12190)-RELATED"/>
    <property type="match status" value="1"/>
</dbReference>
<feature type="transmembrane region" description="Helical" evidence="5">
    <location>
        <begin position="6"/>
        <end position="23"/>
    </location>
</feature>
<evidence type="ECO:0000256" key="2">
    <source>
        <dbReference type="ARBA" id="ARBA00022771"/>
    </source>
</evidence>
<dbReference type="InterPro" id="IPR001841">
    <property type="entry name" value="Znf_RING"/>
</dbReference>
<dbReference type="GO" id="GO:0008270">
    <property type="term" value="F:zinc ion binding"/>
    <property type="evidence" value="ECO:0007669"/>
    <property type="project" value="UniProtKB-KW"/>
</dbReference>
<dbReference type="PANTHER" id="PTHR45969">
    <property type="entry name" value="RING ZINC FINGER PROTEIN-RELATED"/>
    <property type="match status" value="1"/>
</dbReference>
<dbReference type="Pfam" id="PF13639">
    <property type="entry name" value="zf-RING_2"/>
    <property type="match status" value="1"/>
</dbReference>
<gene>
    <name evidence="8" type="primary">LOC117230662</name>
</gene>
<evidence type="ECO:0000313" key="7">
    <source>
        <dbReference type="Proteomes" id="UP000504631"/>
    </source>
</evidence>
<keyword evidence="5" id="KW-0812">Transmembrane</keyword>
<dbReference type="GO" id="GO:0016567">
    <property type="term" value="P:protein ubiquitination"/>
    <property type="evidence" value="ECO:0007669"/>
    <property type="project" value="TreeGrafter"/>
</dbReference>
<evidence type="ECO:0000313" key="8">
    <source>
        <dbReference type="RefSeq" id="XP_033344207.1"/>
    </source>
</evidence>
<keyword evidence="2 4" id="KW-0863">Zinc-finger</keyword>
<protein>
    <submittedName>
        <fullName evidence="8">RING finger protein 141-like</fullName>
    </submittedName>
</protein>
<evidence type="ECO:0000256" key="3">
    <source>
        <dbReference type="ARBA" id="ARBA00022833"/>
    </source>
</evidence>
<dbReference type="GeneID" id="117230662"/>
<accession>A0A6J3JTS7</accession>
<keyword evidence="5" id="KW-0472">Membrane</keyword>
<evidence type="ECO:0000256" key="5">
    <source>
        <dbReference type="SAM" id="Phobius"/>
    </source>
</evidence>
<dbReference type="RefSeq" id="XP_033344207.1">
    <property type="nucleotide sequence ID" value="XM_033488316.1"/>
</dbReference>
<keyword evidence="5" id="KW-1133">Transmembrane helix</keyword>